<dbReference type="EMBL" id="JAGINP010000018">
    <property type="protein sequence ID" value="MBP2294933.1"/>
    <property type="molecule type" value="Genomic_DNA"/>
</dbReference>
<keyword evidence="3" id="KW-1185">Reference proteome</keyword>
<dbReference type="Proteomes" id="UP000781958">
    <property type="component" value="Unassembled WGS sequence"/>
</dbReference>
<comment type="caution">
    <text evidence="2">The sequence shown here is derived from an EMBL/GenBank/DDBJ whole genome shotgun (WGS) entry which is preliminary data.</text>
</comment>
<sequence length="250" mass="27068">MGERAKGERDNLPAQQRSSQADVDAFLRQVAAIPRTATGARGRLMFAMDATASREPTWDRACQIQGEMFQATSTLGGLDIQLVYYRGFRECQASPWIGNSQDLLRRMTAVSCMAGQTQIGRVLTHCIKQTRTKKVNALVFVGDCMEEDIDHLAHQAGELGLLGVPVFIFHERGDLIAKRAFQTIARLSGGAYCPFDGSSAQQLKDLLSAVAVYAAGGRAALEHYSRGRGEAVRLLSSQVGSGQPGSQPHA</sequence>
<gene>
    <name evidence="2" type="ORF">J2851_004729</name>
</gene>
<evidence type="ECO:0008006" key="4">
    <source>
        <dbReference type="Google" id="ProtNLM"/>
    </source>
</evidence>
<feature type="region of interest" description="Disordered" evidence="1">
    <location>
        <begin position="1"/>
        <end position="20"/>
    </location>
</feature>
<proteinExistence type="predicted"/>
<dbReference type="RefSeq" id="WP_209769248.1">
    <property type="nucleotide sequence ID" value="NZ_JAGINP010000018.1"/>
</dbReference>
<dbReference type="SUPFAM" id="SSF53300">
    <property type="entry name" value="vWA-like"/>
    <property type="match status" value="1"/>
</dbReference>
<dbReference type="InterPro" id="IPR036465">
    <property type="entry name" value="vWFA_dom_sf"/>
</dbReference>
<protein>
    <recommendedName>
        <fullName evidence="4">VWA domain-containing protein</fullName>
    </recommendedName>
</protein>
<reference evidence="2 3" key="1">
    <citation type="submission" date="2021-03" db="EMBL/GenBank/DDBJ databases">
        <title>Genomic Encyclopedia of Type Strains, Phase III (KMG-III): the genomes of soil and plant-associated and newly described type strains.</title>
        <authorList>
            <person name="Whitman W."/>
        </authorList>
    </citation>
    <scope>NUCLEOTIDE SEQUENCE [LARGE SCALE GENOMIC DNA]</scope>
    <source>
        <strain evidence="2 3">IMMIB AFH-6</strain>
    </source>
</reference>
<evidence type="ECO:0000313" key="2">
    <source>
        <dbReference type="EMBL" id="MBP2294933.1"/>
    </source>
</evidence>
<feature type="compositionally biased region" description="Basic and acidic residues" evidence="1">
    <location>
        <begin position="1"/>
        <end position="11"/>
    </location>
</feature>
<accession>A0ABS4SQT7</accession>
<name>A0ABS4SQT7_9PROT</name>
<evidence type="ECO:0000256" key="1">
    <source>
        <dbReference type="SAM" id="MobiDB-lite"/>
    </source>
</evidence>
<evidence type="ECO:0000313" key="3">
    <source>
        <dbReference type="Proteomes" id="UP000781958"/>
    </source>
</evidence>
<organism evidence="2 3">
    <name type="scientific">Azospirillum rugosum</name>
    <dbReference type="NCBI Taxonomy" id="416170"/>
    <lineage>
        <taxon>Bacteria</taxon>
        <taxon>Pseudomonadati</taxon>
        <taxon>Pseudomonadota</taxon>
        <taxon>Alphaproteobacteria</taxon>
        <taxon>Rhodospirillales</taxon>
        <taxon>Azospirillaceae</taxon>
        <taxon>Azospirillum</taxon>
    </lineage>
</organism>